<dbReference type="InterPro" id="IPR016162">
    <property type="entry name" value="Ald_DH_N"/>
</dbReference>
<dbReference type="Gene3D" id="3.40.605.10">
    <property type="entry name" value="Aldehyde Dehydrogenase, Chain A, domain 1"/>
    <property type="match status" value="1"/>
</dbReference>
<dbReference type="PANTHER" id="PTHR43570">
    <property type="entry name" value="ALDEHYDE DEHYDROGENASE"/>
    <property type="match status" value="1"/>
</dbReference>
<keyword evidence="2 4" id="KW-0560">Oxidoreductase</keyword>
<dbReference type="GO" id="GO:0004029">
    <property type="term" value="F:aldehyde dehydrogenase (NAD+) activity"/>
    <property type="evidence" value="ECO:0007669"/>
    <property type="project" value="TreeGrafter"/>
</dbReference>
<evidence type="ECO:0000259" key="8">
    <source>
        <dbReference type="Pfam" id="PF00171"/>
    </source>
</evidence>
<dbReference type="PANTHER" id="PTHR43570:SF20">
    <property type="entry name" value="ALDEHYDE DEHYDROGENASE ALDX-RELATED"/>
    <property type="match status" value="1"/>
</dbReference>
<organism evidence="9 10">
    <name type="scientific">Cupriavidus yeoncheonensis</name>
    <dbReference type="NCBI Taxonomy" id="1462994"/>
    <lineage>
        <taxon>Bacteria</taxon>
        <taxon>Pseudomonadati</taxon>
        <taxon>Pseudomonadota</taxon>
        <taxon>Betaproteobacteria</taxon>
        <taxon>Burkholderiales</taxon>
        <taxon>Burkholderiaceae</taxon>
        <taxon>Cupriavidus</taxon>
    </lineage>
</organism>
<dbReference type="AlphaFoldDB" id="A0A916IPJ0"/>
<comment type="caution">
    <text evidence="9">The sequence shown here is derived from an EMBL/GenBank/DDBJ whole genome shotgun (WGS) entry which is preliminary data.</text>
</comment>
<gene>
    <name evidence="9" type="primary">calB_1</name>
    <name evidence="9" type="ORF">LMG31506_00368</name>
</gene>
<dbReference type="PIRSF" id="PIRSF036492">
    <property type="entry name" value="ALDH"/>
    <property type="match status" value="1"/>
</dbReference>
<dbReference type="GO" id="GO:0005737">
    <property type="term" value="C:cytoplasm"/>
    <property type="evidence" value="ECO:0007669"/>
    <property type="project" value="TreeGrafter"/>
</dbReference>
<feature type="active site" evidence="5 6">
    <location>
        <position position="221"/>
    </location>
</feature>
<keyword evidence="3" id="KW-0520">NAD</keyword>
<evidence type="ECO:0000313" key="9">
    <source>
        <dbReference type="EMBL" id="CAG2127178.1"/>
    </source>
</evidence>
<evidence type="ECO:0000313" key="10">
    <source>
        <dbReference type="Proteomes" id="UP000672934"/>
    </source>
</evidence>
<dbReference type="RefSeq" id="WP_211945372.1">
    <property type="nucleotide sequence ID" value="NZ_CAJPUY010000001.1"/>
</dbReference>
<dbReference type="InterPro" id="IPR015590">
    <property type="entry name" value="Aldehyde_DH_dom"/>
</dbReference>
<evidence type="ECO:0000256" key="3">
    <source>
        <dbReference type="ARBA" id="ARBA00023027"/>
    </source>
</evidence>
<keyword evidence="10" id="KW-1185">Reference proteome</keyword>
<protein>
    <recommendedName>
        <fullName evidence="4">Aldehyde dehydrogenase</fullName>
    </recommendedName>
</protein>
<accession>A0A916IPJ0</accession>
<dbReference type="Pfam" id="PF00171">
    <property type="entry name" value="Aldedh"/>
    <property type="match status" value="1"/>
</dbReference>
<dbReference type="InterPro" id="IPR012394">
    <property type="entry name" value="Aldehyde_DH_NAD(P)"/>
</dbReference>
<dbReference type="PROSITE" id="PS00687">
    <property type="entry name" value="ALDEHYDE_DEHYDR_GLU"/>
    <property type="match status" value="1"/>
</dbReference>
<dbReference type="InterPro" id="IPR016161">
    <property type="entry name" value="Ald_DH/histidinol_DH"/>
</dbReference>
<sequence length="479" mass="51306">MTRHFRLPAEPSADQIRAHLAAMKQAQLDAGPPAAELRKDRLSRAIDLLRTHQDALVDALDADYSCRSRQQTLLADILAPIESLRFNRDHLDEWMRATDALEPYPGATARVRYQPLGVVGVISPWNFPIVLAFGPIASAFAAGNRAILKPSELTPLTSELMADLIARYFDADELTTVLGGAGTGAVFSALPFDHLVFTGSTQVAHHVMRAASGNLVPVTLELGGKSPVLIGTGADLQRAAERVLTVKTFNAGQICLSPDYVLVHEQHADAFVAQAKAAVSRMYPTMRGNRDYTAMVNARGFERQLALVDDALAKGATITSLAPSGEDLTDPAARKMAPTIITGATDAMRVMQEEIFGPVLPVVSYRTVDEAMAYINARPRPLATYYFGDDSQEQERVAAGTTSGALVINDAMTHVFVDALPFGGVGASGMGHYHGVYGFRTLSHAKPVVCQSPGGESNLLMRAPYQPASEAVISSLIAG</sequence>
<dbReference type="GO" id="GO:0006081">
    <property type="term" value="P:aldehyde metabolic process"/>
    <property type="evidence" value="ECO:0007669"/>
    <property type="project" value="InterPro"/>
</dbReference>
<evidence type="ECO:0000256" key="6">
    <source>
        <dbReference type="PROSITE-ProRule" id="PRU10007"/>
    </source>
</evidence>
<dbReference type="SUPFAM" id="SSF53720">
    <property type="entry name" value="ALDH-like"/>
    <property type="match status" value="1"/>
</dbReference>
<feature type="domain" description="Aldehyde dehydrogenase" evidence="8">
    <location>
        <begin position="12"/>
        <end position="446"/>
    </location>
</feature>
<dbReference type="CDD" id="cd07133">
    <property type="entry name" value="ALDH_CALDH_CalB"/>
    <property type="match status" value="1"/>
</dbReference>
<dbReference type="EMBL" id="CAJPUY010000001">
    <property type="protein sequence ID" value="CAG2127178.1"/>
    <property type="molecule type" value="Genomic_DNA"/>
</dbReference>
<name>A0A916IPJ0_9BURK</name>
<proteinExistence type="inferred from homology"/>
<evidence type="ECO:0000256" key="4">
    <source>
        <dbReference type="PIRNR" id="PIRNR036492"/>
    </source>
</evidence>
<dbReference type="FunFam" id="3.40.309.10:FF:000003">
    <property type="entry name" value="Aldehyde dehydrogenase"/>
    <property type="match status" value="1"/>
</dbReference>
<dbReference type="InterPro" id="IPR029510">
    <property type="entry name" value="Ald_DH_CS_GLU"/>
</dbReference>
<dbReference type="Proteomes" id="UP000672934">
    <property type="component" value="Unassembled WGS sequence"/>
</dbReference>
<evidence type="ECO:0000256" key="1">
    <source>
        <dbReference type="ARBA" id="ARBA00009986"/>
    </source>
</evidence>
<evidence type="ECO:0000256" key="7">
    <source>
        <dbReference type="RuleBase" id="RU003345"/>
    </source>
</evidence>
<reference evidence="9" key="1">
    <citation type="submission" date="2021-03" db="EMBL/GenBank/DDBJ databases">
        <authorList>
            <person name="Peeters C."/>
        </authorList>
    </citation>
    <scope>NUCLEOTIDE SEQUENCE</scope>
    <source>
        <strain evidence="9">LMG 31506</strain>
    </source>
</reference>
<evidence type="ECO:0000256" key="2">
    <source>
        <dbReference type="ARBA" id="ARBA00023002"/>
    </source>
</evidence>
<evidence type="ECO:0000256" key="5">
    <source>
        <dbReference type="PIRSR" id="PIRSR036492-1"/>
    </source>
</evidence>
<dbReference type="InterPro" id="IPR016163">
    <property type="entry name" value="Ald_DH_C"/>
</dbReference>
<comment type="similarity">
    <text evidence="1 4 7">Belongs to the aldehyde dehydrogenase family.</text>
</comment>
<dbReference type="Gene3D" id="3.40.309.10">
    <property type="entry name" value="Aldehyde Dehydrogenase, Chain A, domain 2"/>
    <property type="match status" value="1"/>
</dbReference>
<feature type="active site" evidence="5">
    <location>
        <position position="255"/>
    </location>
</feature>